<comment type="caution">
    <text evidence="2">The sequence shown here is derived from an EMBL/GenBank/DDBJ whole genome shotgun (WGS) entry which is preliminary data.</text>
</comment>
<evidence type="ECO:0000313" key="3">
    <source>
        <dbReference type="Proteomes" id="UP000433493"/>
    </source>
</evidence>
<keyword evidence="3" id="KW-1185">Reference proteome</keyword>
<dbReference type="InterPro" id="IPR001584">
    <property type="entry name" value="Integrase_cat-core"/>
</dbReference>
<evidence type="ECO:0000313" key="2">
    <source>
        <dbReference type="EMBL" id="KAB1640409.1"/>
    </source>
</evidence>
<dbReference type="EMBL" id="WBKB01000016">
    <property type="protein sequence ID" value="KAB1640409.1"/>
    <property type="molecule type" value="Genomic_DNA"/>
</dbReference>
<dbReference type="GO" id="GO:0015074">
    <property type="term" value="P:DNA integration"/>
    <property type="evidence" value="ECO:0007669"/>
    <property type="project" value="InterPro"/>
</dbReference>
<proteinExistence type="predicted"/>
<dbReference type="Pfam" id="PF13683">
    <property type="entry name" value="rve_3"/>
    <property type="match status" value="1"/>
</dbReference>
<feature type="domain" description="Integrase catalytic" evidence="1">
    <location>
        <begin position="33"/>
        <end position="66"/>
    </location>
</feature>
<protein>
    <submittedName>
        <fullName evidence="2">Transposase</fullName>
    </submittedName>
</protein>
<dbReference type="Proteomes" id="UP000433493">
    <property type="component" value="Unassembled WGS sequence"/>
</dbReference>
<reference evidence="2 3" key="1">
    <citation type="submission" date="2019-09" db="EMBL/GenBank/DDBJ databases">
        <title>Phylogeny of genus Pseudoclavibacter and closely related genus.</title>
        <authorList>
            <person name="Li Y."/>
        </authorList>
    </citation>
    <scope>NUCLEOTIDE SEQUENCE [LARGE SCALE GENOMIC DNA]</scope>
    <source>
        <strain evidence="2 3">KCTC 13959</strain>
    </source>
</reference>
<organism evidence="2 3">
    <name type="scientific">Gulosibacter chungangensis</name>
    <dbReference type="NCBI Taxonomy" id="979746"/>
    <lineage>
        <taxon>Bacteria</taxon>
        <taxon>Bacillati</taxon>
        <taxon>Actinomycetota</taxon>
        <taxon>Actinomycetes</taxon>
        <taxon>Micrococcales</taxon>
        <taxon>Microbacteriaceae</taxon>
        <taxon>Gulosibacter</taxon>
    </lineage>
</organism>
<dbReference type="AlphaFoldDB" id="A0A7J5B785"/>
<evidence type="ECO:0000259" key="1">
    <source>
        <dbReference type="Pfam" id="PF13683"/>
    </source>
</evidence>
<accession>A0A7J5B785</accession>
<name>A0A7J5B785_9MICO</name>
<sequence>MALIDAIYWLSMGIRVAPNRNIGWLPNLRILTNQPATLAQVRQRIKKFRQHYNFRRPHQSLDQATPASAWTLLAHTPATEPIPLVDLEAKAAQYCLAVVFGSARGSIRCVTSLHRGH</sequence>
<gene>
    <name evidence="2" type="ORF">F8O05_14685</name>
</gene>
<dbReference type="OrthoDB" id="52928at2"/>